<dbReference type="PANTHER" id="PTHR46145:SF4">
    <property type="entry name" value="HEPARANASE"/>
    <property type="match status" value="1"/>
</dbReference>
<dbReference type="PANTHER" id="PTHR46145">
    <property type="entry name" value="HEPARANASE"/>
    <property type="match status" value="1"/>
</dbReference>
<evidence type="ECO:0008006" key="4">
    <source>
        <dbReference type="Google" id="ProtNLM"/>
    </source>
</evidence>
<reference evidence="2" key="1">
    <citation type="submission" date="2021-12" db="EMBL/GenBank/DDBJ databases">
        <authorList>
            <person name="King R."/>
        </authorList>
    </citation>
    <scope>NUCLEOTIDE SEQUENCE</scope>
</reference>
<feature type="coiled-coil region" evidence="1">
    <location>
        <begin position="471"/>
        <end position="498"/>
    </location>
</feature>
<evidence type="ECO:0000256" key="1">
    <source>
        <dbReference type="SAM" id="Coils"/>
    </source>
</evidence>
<sequence length="709" mass="81836">MHLFSSVEAYNNKECTCMASFLTPAYLRIAGPSTSHTSFENTTITIDNIEDYRSDENFFKNLLGKRVRRAPSSIKISNRQWREFMQWANSTGFGIVFALNNVDRTSSGLWEPNSALTALSLAEKANIKNVIWQLGYECNNRTIEEYLNDLETLRVLMETVQAGRELGWKVAGGDVTGCLTHASDFRDYLELAVDMTEVLLLNGNSTTKELERMSDSERLKVVSTLHHSHTPLWITDRPQFEDEFSRAADWMGSLGYSARNGFSVHFREMMPEELYEPTLSFYMALLYKNLVGERVLPIDLDSAQATLFAHCTSLRHRPVPRAITLYGLNIHNEPTRLSVKLTKREQGGEVMQFIIKQDDGGDIIVNGRAMSNEGDIRPVVKRVRPYKTLLIHLPPKSFGFWVLSNTNIEACQDYEDNDEKFVEAEQINTNYVEEGKEKNKVRTKRFTSADDFNNDLYQDEVGNDLDNSIDAVQLKDMIKNLNSELKSAQNFFKQHSENRVRRQTTDEVKGTRKLRRQLFKPKKENKYEDLENKPILNLIGNLMQLFGRNNTKVLKKPLRLHKKRYENRYHYERFNNEESNDNTKSLRTKRSIIGDNNPNRYLNEDPSKVNFNDNDNINNTQVVRALNDIQDQLEKMITVNSNNKTKEKSKERENLILQNEFSDNSAFIKFSEAPGHALKTSIENLLAVLKELNWNLQKIWTAISDLEDS</sequence>
<organism evidence="2 3">
    <name type="scientific">Chilo suppressalis</name>
    <name type="common">Asiatic rice borer moth</name>
    <dbReference type="NCBI Taxonomy" id="168631"/>
    <lineage>
        <taxon>Eukaryota</taxon>
        <taxon>Metazoa</taxon>
        <taxon>Ecdysozoa</taxon>
        <taxon>Arthropoda</taxon>
        <taxon>Hexapoda</taxon>
        <taxon>Insecta</taxon>
        <taxon>Pterygota</taxon>
        <taxon>Neoptera</taxon>
        <taxon>Endopterygota</taxon>
        <taxon>Lepidoptera</taxon>
        <taxon>Glossata</taxon>
        <taxon>Ditrysia</taxon>
        <taxon>Pyraloidea</taxon>
        <taxon>Crambidae</taxon>
        <taxon>Crambinae</taxon>
        <taxon>Chilo</taxon>
    </lineage>
</organism>
<keyword evidence="3" id="KW-1185">Reference proteome</keyword>
<protein>
    <recommendedName>
        <fullName evidence="4">Heparanase</fullName>
    </recommendedName>
</protein>
<proteinExistence type="predicted"/>
<dbReference type="EMBL" id="OU963895">
    <property type="protein sequence ID" value="CAH0401750.1"/>
    <property type="molecule type" value="Genomic_DNA"/>
</dbReference>
<evidence type="ECO:0000313" key="2">
    <source>
        <dbReference type="EMBL" id="CAH0401750.1"/>
    </source>
</evidence>
<dbReference type="Gene3D" id="3.20.20.80">
    <property type="entry name" value="Glycosidases"/>
    <property type="match status" value="1"/>
</dbReference>
<gene>
    <name evidence="2" type="ORF">CHILSU_LOCUS4984</name>
</gene>
<name>A0ABN8B1S4_CHISP</name>
<dbReference type="Proteomes" id="UP001153292">
    <property type="component" value="Chromosome 2"/>
</dbReference>
<keyword evidence="1" id="KW-0175">Coiled coil</keyword>
<evidence type="ECO:0000313" key="3">
    <source>
        <dbReference type="Proteomes" id="UP001153292"/>
    </source>
</evidence>
<accession>A0ABN8B1S4</accession>